<sequence>MVLLSTRRSRQQLRPREAATVAITATLGSFARAGCLSFPGRIPRSRDIVKTGCTVVADAILVATSICAEDLRGDMLCPNVQQNIMVVSTPRRENANQYVKVCQIVVKR</sequence>
<evidence type="ECO:0000313" key="2">
    <source>
        <dbReference type="Proteomes" id="UP000821866"/>
    </source>
</evidence>
<organism evidence="1 2">
    <name type="scientific">Rhipicephalus microplus</name>
    <name type="common">Cattle tick</name>
    <name type="synonym">Boophilus microplus</name>
    <dbReference type="NCBI Taxonomy" id="6941"/>
    <lineage>
        <taxon>Eukaryota</taxon>
        <taxon>Metazoa</taxon>
        <taxon>Ecdysozoa</taxon>
        <taxon>Arthropoda</taxon>
        <taxon>Chelicerata</taxon>
        <taxon>Arachnida</taxon>
        <taxon>Acari</taxon>
        <taxon>Parasitiformes</taxon>
        <taxon>Ixodida</taxon>
        <taxon>Ixodoidea</taxon>
        <taxon>Ixodidae</taxon>
        <taxon>Rhipicephalinae</taxon>
        <taxon>Rhipicephalus</taxon>
        <taxon>Boophilus</taxon>
    </lineage>
</organism>
<proteinExistence type="predicted"/>
<name>A0A9J6F4E2_RHIMP</name>
<protein>
    <submittedName>
        <fullName evidence="1">Uncharacterized protein</fullName>
    </submittedName>
</protein>
<reference evidence="1" key="1">
    <citation type="journal article" date="2020" name="Cell">
        <title>Large-Scale Comparative Analyses of Tick Genomes Elucidate Their Genetic Diversity and Vector Capacities.</title>
        <authorList>
            <consortium name="Tick Genome and Microbiome Consortium (TIGMIC)"/>
            <person name="Jia N."/>
            <person name="Wang J."/>
            <person name="Shi W."/>
            <person name="Du L."/>
            <person name="Sun Y."/>
            <person name="Zhan W."/>
            <person name="Jiang J.F."/>
            <person name="Wang Q."/>
            <person name="Zhang B."/>
            <person name="Ji P."/>
            <person name="Bell-Sakyi L."/>
            <person name="Cui X.M."/>
            <person name="Yuan T.T."/>
            <person name="Jiang B.G."/>
            <person name="Yang W.F."/>
            <person name="Lam T.T."/>
            <person name="Chang Q.C."/>
            <person name="Ding S.J."/>
            <person name="Wang X.J."/>
            <person name="Zhu J.G."/>
            <person name="Ruan X.D."/>
            <person name="Zhao L."/>
            <person name="Wei J.T."/>
            <person name="Ye R.Z."/>
            <person name="Que T.C."/>
            <person name="Du C.H."/>
            <person name="Zhou Y.H."/>
            <person name="Cheng J.X."/>
            <person name="Dai P.F."/>
            <person name="Guo W.B."/>
            <person name="Han X.H."/>
            <person name="Huang E.J."/>
            <person name="Li L.F."/>
            <person name="Wei W."/>
            <person name="Gao Y.C."/>
            <person name="Liu J.Z."/>
            <person name="Shao H.Z."/>
            <person name="Wang X."/>
            <person name="Wang C.C."/>
            <person name="Yang T.C."/>
            <person name="Huo Q.B."/>
            <person name="Li W."/>
            <person name="Chen H.Y."/>
            <person name="Chen S.E."/>
            <person name="Zhou L.G."/>
            <person name="Ni X.B."/>
            <person name="Tian J.H."/>
            <person name="Sheng Y."/>
            <person name="Liu T."/>
            <person name="Pan Y.S."/>
            <person name="Xia L.Y."/>
            <person name="Li J."/>
            <person name="Zhao F."/>
            <person name="Cao W.C."/>
        </authorList>
    </citation>
    <scope>NUCLEOTIDE SEQUENCE</scope>
    <source>
        <strain evidence="1">Rmic-2018</strain>
    </source>
</reference>
<reference evidence="1" key="2">
    <citation type="submission" date="2021-09" db="EMBL/GenBank/DDBJ databases">
        <authorList>
            <person name="Jia N."/>
            <person name="Wang J."/>
            <person name="Shi W."/>
            <person name="Du L."/>
            <person name="Sun Y."/>
            <person name="Zhan W."/>
            <person name="Jiang J."/>
            <person name="Wang Q."/>
            <person name="Zhang B."/>
            <person name="Ji P."/>
            <person name="Sakyi L.B."/>
            <person name="Cui X."/>
            <person name="Yuan T."/>
            <person name="Jiang B."/>
            <person name="Yang W."/>
            <person name="Lam T.T.-Y."/>
            <person name="Chang Q."/>
            <person name="Ding S."/>
            <person name="Wang X."/>
            <person name="Zhu J."/>
            <person name="Ruan X."/>
            <person name="Zhao L."/>
            <person name="Wei J."/>
            <person name="Que T."/>
            <person name="Du C."/>
            <person name="Cheng J."/>
            <person name="Dai P."/>
            <person name="Han X."/>
            <person name="Huang E."/>
            <person name="Gao Y."/>
            <person name="Liu J."/>
            <person name="Shao H."/>
            <person name="Ye R."/>
            <person name="Li L."/>
            <person name="Wei W."/>
            <person name="Wang X."/>
            <person name="Wang C."/>
            <person name="Huo Q."/>
            <person name="Li W."/>
            <person name="Guo W."/>
            <person name="Chen H."/>
            <person name="Chen S."/>
            <person name="Zhou L."/>
            <person name="Zhou L."/>
            <person name="Ni X."/>
            <person name="Tian J."/>
            <person name="Zhou Y."/>
            <person name="Sheng Y."/>
            <person name="Liu T."/>
            <person name="Pan Y."/>
            <person name="Xia L."/>
            <person name="Li J."/>
            <person name="Zhao F."/>
            <person name="Cao W."/>
        </authorList>
    </citation>
    <scope>NUCLEOTIDE SEQUENCE</scope>
    <source>
        <strain evidence="1">Rmic-2018</strain>
        <tissue evidence="1">Larvae</tissue>
    </source>
</reference>
<dbReference type="Proteomes" id="UP000821866">
    <property type="component" value="Chromosome 1"/>
</dbReference>
<evidence type="ECO:0000313" key="1">
    <source>
        <dbReference type="EMBL" id="KAH8041547.1"/>
    </source>
</evidence>
<dbReference type="EMBL" id="JABSTU010000001">
    <property type="protein sequence ID" value="KAH8041547.1"/>
    <property type="molecule type" value="Genomic_DNA"/>
</dbReference>
<gene>
    <name evidence="1" type="ORF">HPB51_016992</name>
</gene>
<comment type="caution">
    <text evidence="1">The sequence shown here is derived from an EMBL/GenBank/DDBJ whole genome shotgun (WGS) entry which is preliminary data.</text>
</comment>
<keyword evidence="2" id="KW-1185">Reference proteome</keyword>
<dbReference type="AlphaFoldDB" id="A0A9J6F4E2"/>
<accession>A0A9J6F4E2</accession>